<protein>
    <submittedName>
        <fullName evidence="2">Uncharacterized protein</fullName>
    </submittedName>
</protein>
<dbReference type="Gene3D" id="3.10.28.10">
    <property type="entry name" value="Homing endonucleases"/>
    <property type="match status" value="1"/>
</dbReference>
<organism evidence="2">
    <name type="scientific">Caldiarchaeum subterraneum</name>
    <dbReference type="NCBI Taxonomy" id="311458"/>
    <lineage>
        <taxon>Archaea</taxon>
        <taxon>Nitrososphaerota</taxon>
        <taxon>Candidatus Caldarchaeales</taxon>
        <taxon>Candidatus Caldarchaeaceae</taxon>
        <taxon>Candidatus Caldarchaeum</taxon>
    </lineage>
</organism>
<proteinExistence type="predicted"/>
<dbReference type="PROSITE" id="PS51257">
    <property type="entry name" value="PROKAR_LIPOPROTEIN"/>
    <property type="match status" value="1"/>
</dbReference>
<dbReference type="InterPro" id="IPR027434">
    <property type="entry name" value="Homing_endonucl"/>
</dbReference>
<accession>A0A7C4I543</accession>
<dbReference type="AlphaFoldDB" id="A0A7C4I543"/>
<sequence>MRIPDFIKGEDELGAYLAMILACEGYITWQPKNERKTNEPTAETDVAVLTNTNEILFNEVENILRRLGYTPSKTAYSKKVTRT</sequence>
<dbReference type="EMBL" id="DTCM01000052">
    <property type="protein sequence ID" value="HGL40817.1"/>
    <property type="molecule type" value="Genomic_DNA"/>
</dbReference>
<comment type="caution">
    <text evidence="2">The sequence shown here is derived from an EMBL/GenBank/DDBJ whole genome shotgun (WGS) entry which is preliminary data.</text>
</comment>
<reference evidence="2" key="1">
    <citation type="journal article" date="2020" name="mSystems">
        <title>Genome- and Community-Level Interaction Insights into Carbon Utilization and Element Cycling Functions of Hydrothermarchaeota in Hydrothermal Sediment.</title>
        <authorList>
            <person name="Zhou Z."/>
            <person name="Liu Y."/>
            <person name="Xu W."/>
            <person name="Pan J."/>
            <person name="Luo Z.H."/>
            <person name="Li M."/>
        </authorList>
    </citation>
    <scope>NUCLEOTIDE SEQUENCE [LARGE SCALE GENOMIC DNA]</scope>
    <source>
        <strain evidence="2">SpSt-613</strain>
        <strain evidence="1">SpSt-669</strain>
    </source>
</reference>
<evidence type="ECO:0000313" key="2">
    <source>
        <dbReference type="EMBL" id="HGN89728.1"/>
    </source>
</evidence>
<name>A0A7C4I543_CALS0</name>
<evidence type="ECO:0000313" key="1">
    <source>
        <dbReference type="EMBL" id="HGL40817.1"/>
    </source>
</evidence>
<gene>
    <name evidence="2" type="ORF">ENT82_01155</name>
    <name evidence="1" type="ORF">ENU43_04040</name>
</gene>
<dbReference type="EMBL" id="DTAD01000014">
    <property type="protein sequence ID" value="HGN89728.1"/>
    <property type="molecule type" value="Genomic_DNA"/>
</dbReference>